<evidence type="ECO:0000313" key="2">
    <source>
        <dbReference type="Proteomes" id="UP000824120"/>
    </source>
</evidence>
<keyword evidence="2" id="KW-1185">Reference proteome</keyword>
<sequence length="134" mass="14881">MASTHALTMAFVSAVSRRWCVQREPWPSSIGFCIRDMNGDLVYAATKGIEEGTNIIVEARQKGRDTMVWNLGGPLEYCYGGTLTFSSYQGLSSEEKRLLNMDKAQTSNLAIRRHQRAAQTNANHNHGANSQSRS</sequence>
<accession>A0A9J5WKE1</accession>
<name>A0A9J5WKE1_SOLCO</name>
<reference evidence="1 2" key="1">
    <citation type="submission" date="2020-09" db="EMBL/GenBank/DDBJ databases">
        <title>De no assembly of potato wild relative species, Solanum commersonii.</title>
        <authorList>
            <person name="Cho K."/>
        </authorList>
    </citation>
    <scope>NUCLEOTIDE SEQUENCE [LARGE SCALE GENOMIC DNA]</scope>
    <source>
        <strain evidence="1">LZ3.2</strain>
        <tissue evidence="1">Leaf</tissue>
    </source>
</reference>
<comment type="caution">
    <text evidence="1">The sequence shown here is derived from an EMBL/GenBank/DDBJ whole genome shotgun (WGS) entry which is preliminary data.</text>
</comment>
<evidence type="ECO:0000313" key="1">
    <source>
        <dbReference type="EMBL" id="KAG5576002.1"/>
    </source>
</evidence>
<proteinExistence type="predicted"/>
<dbReference type="EMBL" id="JACXVP010000011">
    <property type="protein sequence ID" value="KAG5576002.1"/>
    <property type="molecule type" value="Genomic_DNA"/>
</dbReference>
<gene>
    <name evidence="1" type="ORF">H5410_056136</name>
</gene>
<dbReference type="Proteomes" id="UP000824120">
    <property type="component" value="Chromosome 11"/>
</dbReference>
<organism evidence="1 2">
    <name type="scientific">Solanum commersonii</name>
    <name type="common">Commerson's wild potato</name>
    <name type="synonym">Commerson's nightshade</name>
    <dbReference type="NCBI Taxonomy" id="4109"/>
    <lineage>
        <taxon>Eukaryota</taxon>
        <taxon>Viridiplantae</taxon>
        <taxon>Streptophyta</taxon>
        <taxon>Embryophyta</taxon>
        <taxon>Tracheophyta</taxon>
        <taxon>Spermatophyta</taxon>
        <taxon>Magnoliopsida</taxon>
        <taxon>eudicotyledons</taxon>
        <taxon>Gunneridae</taxon>
        <taxon>Pentapetalae</taxon>
        <taxon>asterids</taxon>
        <taxon>lamiids</taxon>
        <taxon>Solanales</taxon>
        <taxon>Solanaceae</taxon>
        <taxon>Solanoideae</taxon>
        <taxon>Solaneae</taxon>
        <taxon>Solanum</taxon>
    </lineage>
</organism>
<dbReference type="AlphaFoldDB" id="A0A9J5WKE1"/>
<protein>
    <submittedName>
        <fullName evidence="1">Uncharacterized protein</fullName>
    </submittedName>
</protein>